<comment type="subcellular location">
    <subcellularLocation>
        <location evidence="1">Periplasm</location>
    </subcellularLocation>
</comment>
<keyword evidence="6" id="KW-0676">Redox-active center</keyword>
<evidence type="ECO:0000256" key="1">
    <source>
        <dbReference type="ARBA" id="ARBA00004418"/>
    </source>
</evidence>
<feature type="domain" description="Disulphide bond isomerase DsbC/G N-terminal" evidence="8">
    <location>
        <begin position="37"/>
        <end position="89"/>
    </location>
</feature>
<dbReference type="Pfam" id="PF10411">
    <property type="entry name" value="DsbC_N"/>
    <property type="match status" value="1"/>
</dbReference>
<dbReference type="InterPro" id="IPR051470">
    <property type="entry name" value="Thiol:disulfide_interchange"/>
</dbReference>
<evidence type="ECO:0000256" key="2">
    <source>
        <dbReference type="ARBA" id="ARBA00009813"/>
    </source>
</evidence>
<name>A0A4U8UBQ9_9HELI</name>
<dbReference type="Gene3D" id="3.40.30.10">
    <property type="entry name" value="Glutaredoxin"/>
    <property type="match status" value="1"/>
</dbReference>
<keyword evidence="5" id="KW-1015">Disulfide bond</keyword>
<dbReference type="SUPFAM" id="SSF54423">
    <property type="entry name" value="DsbC/DsbG N-terminal domain-like"/>
    <property type="match status" value="1"/>
</dbReference>
<sequence>MKIFKLSLMSLGLSIALFASENLSLTQQHEESLVRGIIPSTKVLKVERAQIDGFYKAYLENGNILYINPFNRAIFVGELYTAGGINITANDREEWGKELSQTQMQDMDIDYLVKDTKKLVYGKGSKDYEFLIFTDPECPFCNRLEEWLEQQNATVLVNFLPLSFHPNAEKWSLEILSAKDFKQAMHITRTTQKDQNIKITQKARDTLKKMQEKSAKLQIQGTPMIYVLDKAKNIVVEQIEGADIARFSKYIKEETK</sequence>
<dbReference type="EMBL" id="JRPC02000038">
    <property type="protein sequence ID" value="TLE13547.1"/>
    <property type="molecule type" value="Genomic_DNA"/>
</dbReference>
<keyword evidence="3 7" id="KW-0732">Signal</keyword>
<dbReference type="SUPFAM" id="SSF52833">
    <property type="entry name" value="Thioredoxin-like"/>
    <property type="match status" value="1"/>
</dbReference>
<proteinExistence type="inferred from homology"/>
<dbReference type="PANTHER" id="PTHR35272:SF3">
    <property type="entry name" value="THIOL:DISULFIDE INTERCHANGE PROTEIN DSBC"/>
    <property type="match status" value="1"/>
</dbReference>
<evidence type="ECO:0000256" key="5">
    <source>
        <dbReference type="ARBA" id="ARBA00023157"/>
    </source>
</evidence>
<dbReference type="AlphaFoldDB" id="A0A4U8UBQ9"/>
<keyword evidence="4" id="KW-0574">Periplasm</keyword>
<reference evidence="10 11" key="1">
    <citation type="journal article" date="2014" name="Genome Announc.">
        <title>Draft genome sequences of eight enterohepatic helicobacter species isolated from both laboratory and wild rodents.</title>
        <authorList>
            <person name="Sheh A."/>
            <person name="Shen Z."/>
            <person name="Fox J.G."/>
        </authorList>
    </citation>
    <scope>NUCLEOTIDE SEQUENCE [LARGE SCALE GENOMIC DNA]</scope>
    <source>
        <strain evidence="10 11">MIT-03-7007</strain>
    </source>
</reference>
<dbReference type="PANTHER" id="PTHR35272">
    <property type="entry name" value="THIOL:DISULFIDE INTERCHANGE PROTEIN DSBC-RELATED"/>
    <property type="match status" value="1"/>
</dbReference>
<evidence type="ECO:0000313" key="11">
    <source>
        <dbReference type="Proteomes" id="UP000029920"/>
    </source>
</evidence>
<dbReference type="GO" id="GO:0042597">
    <property type="term" value="C:periplasmic space"/>
    <property type="evidence" value="ECO:0007669"/>
    <property type="project" value="UniProtKB-SubCell"/>
</dbReference>
<evidence type="ECO:0000313" key="10">
    <source>
        <dbReference type="EMBL" id="TLE13547.1"/>
    </source>
</evidence>
<dbReference type="Pfam" id="PF13098">
    <property type="entry name" value="Thioredoxin_2"/>
    <property type="match status" value="1"/>
</dbReference>
<evidence type="ECO:0000256" key="4">
    <source>
        <dbReference type="ARBA" id="ARBA00022764"/>
    </source>
</evidence>
<evidence type="ECO:0000256" key="7">
    <source>
        <dbReference type="SAM" id="SignalP"/>
    </source>
</evidence>
<dbReference type="RefSeq" id="WP_138155309.1">
    <property type="nucleotide sequence ID" value="NZ_JRPC02000038.1"/>
</dbReference>
<feature type="chain" id="PRO_5039898880" evidence="7">
    <location>
        <begin position="20"/>
        <end position="256"/>
    </location>
</feature>
<dbReference type="InterPro" id="IPR033954">
    <property type="entry name" value="DiS-bond_Isoase_DsbC/G"/>
</dbReference>
<feature type="signal peptide" evidence="7">
    <location>
        <begin position="1"/>
        <end position="19"/>
    </location>
</feature>
<protein>
    <submittedName>
        <fullName evidence="10">DsbC family protein</fullName>
    </submittedName>
</protein>
<dbReference type="CDD" id="cd03020">
    <property type="entry name" value="DsbA_DsbC_DsbG"/>
    <property type="match status" value="1"/>
</dbReference>
<evidence type="ECO:0000256" key="3">
    <source>
        <dbReference type="ARBA" id="ARBA00022729"/>
    </source>
</evidence>
<dbReference type="InterPro" id="IPR018950">
    <property type="entry name" value="DiS-bond_isomerase_DsbC/G_N"/>
</dbReference>
<dbReference type="InterPro" id="IPR036249">
    <property type="entry name" value="Thioredoxin-like_sf"/>
</dbReference>
<dbReference type="Proteomes" id="UP000029920">
    <property type="component" value="Unassembled WGS sequence"/>
</dbReference>
<keyword evidence="11" id="KW-1185">Reference proteome</keyword>
<evidence type="ECO:0000259" key="8">
    <source>
        <dbReference type="Pfam" id="PF10411"/>
    </source>
</evidence>
<dbReference type="InterPro" id="IPR009094">
    <property type="entry name" value="DiS-bond_isomerase_DsbC/G_N_sf"/>
</dbReference>
<comment type="caution">
    <text evidence="10">The sequence shown here is derived from an EMBL/GenBank/DDBJ whole genome shotgun (WGS) entry which is preliminary data.</text>
</comment>
<evidence type="ECO:0000256" key="6">
    <source>
        <dbReference type="ARBA" id="ARBA00023284"/>
    </source>
</evidence>
<feature type="domain" description="Thioredoxin-like fold" evidence="9">
    <location>
        <begin position="123"/>
        <end position="242"/>
    </location>
</feature>
<evidence type="ECO:0000259" key="9">
    <source>
        <dbReference type="Pfam" id="PF13098"/>
    </source>
</evidence>
<dbReference type="InterPro" id="IPR012336">
    <property type="entry name" value="Thioredoxin-like_fold"/>
</dbReference>
<accession>A0A4U8UBQ9</accession>
<gene>
    <name evidence="10" type="ORF">LS72_009855</name>
</gene>
<organism evidence="10 11">
    <name type="scientific">Helicobacter apodemus</name>
    <dbReference type="NCBI Taxonomy" id="135569"/>
    <lineage>
        <taxon>Bacteria</taxon>
        <taxon>Pseudomonadati</taxon>
        <taxon>Campylobacterota</taxon>
        <taxon>Epsilonproteobacteria</taxon>
        <taxon>Campylobacterales</taxon>
        <taxon>Helicobacteraceae</taxon>
        <taxon>Helicobacter</taxon>
    </lineage>
</organism>
<comment type="similarity">
    <text evidence="2">Belongs to the thioredoxin family. DsbC subfamily.</text>
</comment>